<dbReference type="EMBL" id="JANJYI010000006">
    <property type="protein sequence ID" value="KAK2643917.1"/>
    <property type="molecule type" value="Genomic_DNA"/>
</dbReference>
<gene>
    <name evidence="3" type="ORF">Ddye_019112</name>
</gene>
<dbReference type="Gene3D" id="3.40.50.300">
    <property type="entry name" value="P-loop containing nucleotide triphosphate hydrolases"/>
    <property type="match status" value="1"/>
</dbReference>
<reference evidence="3" key="1">
    <citation type="journal article" date="2023" name="Plant J.">
        <title>Genome sequences and population genomics provide insights into the demographic history, inbreeding, and mutation load of two 'living fossil' tree species of Dipteronia.</title>
        <authorList>
            <person name="Feng Y."/>
            <person name="Comes H.P."/>
            <person name="Chen J."/>
            <person name="Zhu S."/>
            <person name="Lu R."/>
            <person name="Zhang X."/>
            <person name="Li P."/>
            <person name="Qiu J."/>
            <person name="Olsen K.M."/>
            <person name="Qiu Y."/>
        </authorList>
    </citation>
    <scope>NUCLEOTIDE SEQUENCE</scope>
    <source>
        <strain evidence="3">KIB01</strain>
    </source>
</reference>
<evidence type="ECO:0000256" key="1">
    <source>
        <dbReference type="ARBA" id="ARBA00022821"/>
    </source>
</evidence>
<keyword evidence="1" id="KW-0611">Plant defense</keyword>
<dbReference type="PANTHER" id="PTHR33463:SF198">
    <property type="entry name" value="RPP4C3"/>
    <property type="match status" value="1"/>
</dbReference>
<keyword evidence="4" id="KW-1185">Reference proteome</keyword>
<dbReference type="InterPro" id="IPR002182">
    <property type="entry name" value="NB-ARC"/>
</dbReference>
<dbReference type="SUPFAM" id="SSF52540">
    <property type="entry name" value="P-loop containing nucleoside triphosphate hydrolases"/>
    <property type="match status" value="1"/>
</dbReference>
<dbReference type="Proteomes" id="UP001280121">
    <property type="component" value="Unassembled WGS sequence"/>
</dbReference>
<dbReference type="InterPro" id="IPR050905">
    <property type="entry name" value="Plant_NBS-LRR"/>
</dbReference>
<dbReference type="AlphaFoldDB" id="A0AAD9TXP6"/>
<accession>A0AAD9TXP6</accession>
<feature type="domain" description="NB-ARC" evidence="2">
    <location>
        <begin position="120"/>
        <end position="181"/>
    </location>
</feature>
<sequence length="188" mass="21427">MEKLVQKLKYRRDCVQHSIDEATRKGETIEIQVIVWLDQVNTMIYEALRFIGDNMQPNIQCCNLKKRYQQSKKAVQKSVAIVELLGEGSFERVSYVTIPEETWLRSSKGFESFESRMPTLKVIIDELSNPDVKIVGLYGVGGIGKTKLARKVAALAKDEKLFDVIIFSEVSEKANIREIQAGLQISWD</sequence>
<evidence type="ECO:0000313" key="4">
    <source>
        <dbReference type="Proteomes" id="UP001280121"/>
    </source>
</evidence>
<comment type="caution">
    <text evidence="3">The sequence shown here is derived from an EMBL/GenBank/DDBJ whole genome shotgun (WGS) entry which is preliminary data.</text>
</comment>
<dbReference type="InterPro" id="IPR027417">
    <property type="entry name" value="P-loop_NTPase"/>
</dbReference>
<dbReference type="PANTHER" id="PTHR33463">
    <property type="entry name" value="NB-ARC DOMAIN-CONTAINING PROTEIN-RELATED"/>
    <property type="match status" value="1"/>
</dbReference>
<proteinExistence type="predicted"/>
<evidence type="ECO:0000259" key="2">
    <source>
        <dbReference type="Pfam" id="PF00931"/>
    </source>
</evidence>
<dbReference type="GO" id="GO:0043531">
    <property type="term" value="F:ADP binding"/>
    <property type="evidence" value="ECO:0007669"/>
    <property type="project" value="InterPro"/>
</dbReference>
<dbReference type="Pfam" id="PF00931">
    <property type="entry name" value="NB-ARC"/>
    <property type="match status" value="1"/>
</dbReference>
<name>A0AAD9TXP6_9ROSI</name>
<organism evidence="3 4">
    <name type="scientific">Dipteronia dyeriana</name>
    <dbReference type="NCBI Taxonomy" id="168575"/>
    <lineage>
        <taxon>Eukaryota</taxon>
        <taxon>Viridiplantae</taxon>
        <taxon>Streptophyta</taxon>
        <taxon>Embryophyta</taxon>
        <taxon>Tracheophyta</taxon>
        <taxon>Spermatophyta</taxon>
        <taxon>Magnoliopsida</taxon>
        <taxon>eudicotyledons</taxon>
        <taxon>Gunneridae</taxon>
        <taxon>Pentapetalae</taxon>
        <taxon>rosids</taxon>
        <taxon>malvids</taxon>
        <taxon>Sapindales</taxon>
        <taxon>Sapindaceae</taxon>
        <taxon>Hippocastanoideae</taxon>
        <taxon>Acereae</taxon>
        <taxon>Dipteronia</taxon>
    </lineage>
</organism>
<protein>
    <recommendedName>
        <fullName evidence="2">NB-ARC domain-containing protein</fullName>
    </recommendedName>
</protein>
<evidence type="ECO:0000313" key="3">
    <source>
        <dbReference type="EMBL" id="KAK2643917.1"/>
    </source>
</evidence>